<dbReference type="KEGG" id="aja:AJAP_07305"/>
<sequence length="229" mass="24617">MPPWPVHRAGGAGRSVRERAGYRRLGCGSSPGGRSCRKCDRCLAHDSHTDSDFTVRRYRARGCGRPRPRGLRPRAWASSIRSTLGTLGGTLHCLPHPDADDGRRGGSGSAPRSGDGPDGHLYVLLAGHRRGSCGARCGVDWLLPRSRGCGADRRCSGVGTPRYVELDRLPAKAREPVRTCCGFTSPFLSGHDEHLLPGNGLRGRIADGGGSNANRGWTVRGRKRSQYEG</sequence>
<name>A0A075UPB1_9PSEU</name>
<feature type="region of interest" description="Disordered" evidence="1">
    <location>
        <begin position="205"/>
        <end position="229"/>
    </location>
</feature>
<evidence type="ECO:0000256" key="1">
    <source>
        <dbReference type="SAM" id="MobiDB-lite"/>
    </source>
</evidence>
<accession>A0A075UPB1</accession>
<dbReference type="Proteomes" id="UP000028492">
    <property type="component" value="Chromosome"/>
</dbReference>
<organism evidence="2 3">
    <name type="scientific">Amycolatopsis japonica</name>
    <dbReference type="NCBI Taxonomy" id="208439"/>
    <lineage>
        <taxon>Bacteria</taxon>
        <taxon>Bacillati</taxon>
        <taxon>Actinomycetota</taxon>
        <taxon>Actinomycetes</taxon>
        <taxon>Pseudonocardiales</taxon>
        <taxon>Pseudonocardiaceae</taxon>
        <taxon>Amycolatopsis</taxon>
        <taxon>Amycolatopsis japonica group</taxon>
    </lineage>
</organism>
<dbReference type="EMBL" id="CP008953">
    <property type="protein sequence ID" value="AIG74374.1"/>
    <property type="molecule type" value="Genomic_DNA"/>
</dbReference>
<feature type="compositionally biased region" description="Basic and acidic residues" evidence="1">
    <location>
        <begin position="95"/>
        <end position="104"/>
    </location>
</feature>
<protein>
    <submittedName>
        <fullName evidence="2">Uncharacterized protein</fullName>
    </submittedName>
</protein>
<gene>
    <name evidence="2" type="ORF">AJAP_07305</name>
</gene>
<evidence type="ECO:0000313" key="3">
    <source>
        <dbReference type="Proteomes" id="UP000028492"/>
    </source>
</evidence>
<evidence type="ECO:0000313" key="2">
    <source>
        <dbReference type="EMBL" id="AIG74374.1"/>
    </source>
</evidence>
<reference evidence="2 3" key="1">
    <citation type="journal article" date="2014" name="J. Biotechnol.">
        <title>Complete genome sequence of the actinobacterium Amycolatopsis japonica MG417-CF17(T) (=DSM 44213T) producing (S,S)-N,N'-ethylenediaminedisuccinic acid.</title>
        <authorList>
            <person name="Stegmann E."/>
            <person name="Albersmeier A."/>
            <person name="Spohn M."/>
            <person name="Gert H."/>
            <person name="Weber T."/>
            <person name="Wohlleben W."/>
            <person name="Kalinowski J."/>
            <person name="Ruckert C."/>
        </authorList>
    </citation>
    <scope>NUCLEOTIDE SEQUENCE [LARGE SCALE GENOMIC DNA]</scope>
    <source>
        <strain evidence="3">MG417-CF17 (DSM 44213)</strain>
    </source>
</reference>
<keyword evidence="3" id="KW-1185">Reference proteome</keyword>
<dbReference type="AlphaFoldDB" id="A0A075UPB1"/>
<proteinExistence type="predicted"/>
<feature type="compositionally biased region" description="Basic residues" evidence="1">
    <location>
        <begin position="220"/>
        <end position="229"/>
    </location>
</feature>
<feature type="region of interest" description="Disordered" evidence="1">
    <location>
        <begin position="95"/>
        <end position="117"/>
    </location>
</feature>
<dbReference type="HOGENOM" id="CLU_1207785_0_0_11"/>